<name>A0A1H0M2X9_MICTS</name>
<dbReference type="Proteomes" id="UP000186456">
    <property type="component" value="Unassembled WGS sequence"/>
</dbReference>
<evidence type="ECO:0008006" key="3">
    <source>
        <dbReference type="Google" id="ProtNLM"/>
    </source>
</evidence>
<dbReference type="RefSeq" id="WP_074694442.1">
    <property type="nucleotide sequence ID" value="NZ_FNJN01000002.1"/>
</dbReference>
<evidence type="ECO:0000313" key="2">
    <source>
        <dbReference type="Proteomes" id="UP000186456"/>
    </source>
</evidence>
<reference evidence="1 2" key="1">
    <citation type="submission" date="2016-10" db="EMBL/GenBank/DDBJ databases">
        <authorList>
            <person name="de Groot N.N."/>
        </authorList>
    </citation>
    <scope>NUCLEOTIDE SEQUENCE [LARGE SCALE GENOMIC DNA]</scope>
    <source>
        <strain evidence="1 2">StLB037</strain>
    </source>
</reference>
<dbReference type="EMBL" id="FNJN01000002">
    <property type="protein sequence ID" value="SDO74798.1"/>
    <property type="molecule type" value="Genomic_DNA"/>
</dbReference>
<evidence type="ECO:0000313" key="1">
    <source>
        <dbReference type="EMBL" id="SDO74798.1"/>
    </source>
</evidence>
<dbReference type="Pfam" id="PF14025">
    <property type="entry name" value="DUF4241"/>
    <property type="match status" value="1"/>
</dbReference>
<dbReference type="AlphaFoldDB" id="A0A1H0M2X9"/>
<sequence length="357" mass="39679">MWGDRGAKAAEKRVQRFLEDYDAQWRRAAPAFEDRATRRDAFAEWRDLTIPLMRDHVAGDRVRLDSSFGTPPQYGVAVERIVRSEVEGDRAFVLTEVFESQTRKKHEYVLERDGRGWRITAIEQHFDDPRTPFLGAEQARALAADAMPDARLDDVPDEQRGLDEVRNFTERTVVHRRSQESSEVRVSPAGTLVTSSGVLAVLDFGYDNDGARPLARSVAPGSYPVERVTGFGRNAALRVRFSERMPVTWHPADLPSGPGHFFGVDAGSACIVDLPAYATMSRRAKAAAFTEYMYAPSPSVQEVALGSRDVGIVAESGYGDGQYPVYWGLDETGAVAQLVVDFLVLVTADDEGNWRHL</sequence>
<dbReference type="InterPro" id="IPR025335">
    <property type="entry name" value="DUF4241"/>
</dbReference>
<accession>A0A1H0M2X9</accession>
<protein>
    <recommendedName>
        <fullName evidence="3">DUF4241 domain-containing protein</fullName>
    </recommendedName>
</protein>
<proteinExistence type="predicted"/>
<organism evidence="1 2">
    <name type="scientific">Microbacterium testaceum (strain StLB037)</name>
    <dbReference type="NCBI Taxonomy" id="979556"/>
    <lineage>
        <taxon>Bacteria</taxon>
        <taxon>Bacillati</taxon>
        <taxon>Actinomycetota</taxon>
        <taxon>Actinomycetes</taxon>
        <taxon>Micrococcales</taxon>
        <taxon>Microbacteriaceae</taxon>
        <taxon>Microbacterium</taxon>
    </lineage>
</organism>
<gene>
    <name evidence="1" type="ORF">SAMN04487788_0697</name>
</gene>